<keyword evidence="1" id="KW-0378">Hydrolase</keyword>
<dbReference type="SUPFAM" id="SSF51445">
    <property type="entry name" value="(Trans)glycosidases"/>
    <property type="match status" value="1"/>
</dbReference>
<proteinExistence type="predicted"/>
<reference evidence="6 7" key="1">
    <citation type="submission" date="2019-08" db="EMBL/GenBank/DDBJ databases">
        <title>In-depth cultivation of the pig gut microbiome towards novel bacterial diversity and tailored functional studies.</title>
        <authorList>
            <person name="Wylensek D."/>
            <person name="Hitch T.C.A."/>
            <person name="Clavel T."/>
        </authorList>
    </citation>
    <scope>NUCLEOTIDE SEQUENCE [LARGE SCALE GENOMIC DNA]</scope>
    <source>
        <strain evidence="6 7">BBE-744-WT-12</strain>
    </source>
</reference>
<dbReference type="InterPro" id="IPR017853">
    <property type="entry name" value="GH"/>
</dbReference>
<dbReference type="InterPro" id="IPR003476">
    <property type="entry name" value="Glyco_hydro_42"/>
</dbReference>
<feature type="signal peptide" evidence="4">
    <location>
        <begin position="1"/>
        <end position="21"/>
    </location>
</feature>
<evidence type="ECO:0000256" key="2">
    <source>
        <dbReference type="ARBA" id="ARBA00023295"/>
    </source>
</evidence>
<evidence type="ECO:0000256" key="4">
    <source>
        <dbReference type="SAM" id="SignalP"/>
    </source>
</evidence>
<dbReference type="Gene3D" id="3.40.50.880">
    <property type="match status" value="1"/>
</dbReference>
<name>A0A844G3M6_9BACT</name>
<protein>
    <recommendedName>
        <fullName evidence="5">F5/8 type C domain-containing protein</fullName>
    </recommendedName>
</protein>
<dbReference type="GO" id="GO:0005975">
    <property type="term" value="P:carbohydrate metabolic process"/>
    <property type="evidence" value="ECO:0007669"/>
    <property type="project" value="InterPro"/>
</dbReference>
<feature type="region of interest" description="Disordered" evidence="3">
    <location>
        <begin position="39"/>
        <end position="69"/>
    </location>
</feature>
<dbReference type="Proteomes" id="UP000435649">
    <property type="component" value="Unassembled WGS sequence"/>
</dbReference>
<dbReference type="InterPro" id="IPR013529">
    <property type="entry name" value="Glyco_hydro_42_N"/>
</dbReference>
<dbReference type="InterPro" id="IPR000421">
    <property type="entry name" value="FA58C"/>
</dbReference>
<dbReference type="RefSeq" id="WP_154419366.1">
    <property type="nucleotide sequence ID" value="NZ_VUNS01000017.1"/>
</dbReference>
<evidence type="ECO:0000313" key="7">
    <source>
        <dbReference type="Proteomes" id="UP000435649"/>
    </source>
</evidence>
<keyword evidence="7" id="KW-1185">Reference proteome</keyword>
<dbReference type="GO" id="GO:0009341">
    <property type="term" value="C:beta-galactosidase complex"/>
    <property type="evidence" value="ECO:0007669"/>
    <property type="project" value="InterPro"/>
</dbReference>
<dbReference type="Gene3D" id="3.20.20.80">
    <property type="entry name" value="Glycosidases"/>
    <property type="match status" value="1"/>
</dbReference>
<sequence length="1037" mass="117043">MTLRKPLLLFLAAGFGLAAAAAPEYRKLREATGDDRHLEGRVNFSPDALASSSGTYSNPPWSAESALSDEPIPAPAGLVNSSPRRGWMSPCFDAVDPEQPYLQLDFPYAEPVQFDTIALFYNFKKSPAYRPAYVIERRLAGNWSEIFRPKTLDEATRPLIRFSAPLAADALRIRFFEPSPQNAWTVERFWVYGSAAPSPRLGGGKIQFDAPGLALTEGEMVWQPGQKPRLRISFTPGAGVPAHPAKLTLRLTDYYRRPLFTEPLRVLPVDLGKPLQETVTLDALPPGPYYLTAEIGDGERVFARNRVLFGVAGAAPVPVRGNLPALAPPVVEIAGAVGQYDGLGQRKSRRTVDAVFKNGFNTMQLEYFWGDLEPLPGVYNFSDLDAMVDHVLEQGKFFNITLYFADDQTPEWLRSPEYIMRDQYGSPATGRNFWKMKFFSPPSVSSPLFRQHFAALWGKIAERCAGTGRMLRCDIRPPLLEVFFFDEYTNLYVNGGKTDFVWDYSRWAEQAFREYLRDCRKLTLEAVSRRYGRKLATWEELKLPLPLPKEQRAADRRPEWLDFLDFKLVHTQQQFYLDAIRAIRKHAPDMKFFASEACADASPPGREIGKLAEAGQLFAGNFSIEQGREYFQYDQYRHQPKPICFEWGEPTTSYLSYNGGLFSILPLLSHGSLRWVGAPALEEEAYANPVTWRSWNDLRALAPKLADISRFELIDDSEIALIGGFNHDNAHYENCRPVRRIRRPTQWDRQVVNNWGGLSGVLKAANYYNGLPPYYELTAQTPESKLRNVRLHIDGGHPDVPETVQRRALEFVRNGGKLVLWNTSFRRDGERATEAVRRELGITSGSAWTEEPVDAVMTLPGGRPFRAQLYRSGAGTTCRGEVIGRDAAGRPIAWRIPFGRGEVLFFNGLPVLDAADQWTPWMDDLLKWAGVRPFSQVRMSTKFPLPNLLTYAMREPESGRILLVMYNYTSEPMEAQVRYRGLPAAPDWNARIYHNSKAGTGIRSSRPGKELSEIDVRIEPLDLLLVELSAPETGGTR</sequence>
<dbReference type="Pfam" id="PF02449">
    <property type="entry name" value="Glyco_hydro_42"/>
    <property type="match status" value="1"/>
</dbReference>
<dbReference type="PROSITE" id="PS50022">
    <property type="entry name" value="FA58C_3"/>
    <property type="match status" value="1"/>
</dbReference>
<dbReference type="PANTHER" id="PTHR36447">
    <property type="entry name" value="BETA-GALACTOSIDASE GANA"/>
    <property type="match status" value="1"/>
</dbReference>
<evidence type="ECO:0000259" key="5">
    <source>
        <dbReference type="PROSITE" id="PS50022"/>
    </source>
</evidence>
<feature type="domain" description="F5/8 type C" evidence="5">
    <location>
        <begin position="44"/>
        <end position="194"/>
    </location>
</feature>
<organism evidence="6 7">
    <name type="scientific">Victivallis lenta</name>
    <dbReference type="NCBI Taxonomy" id="2606640"/>
    <lineage>
        <taxon>Bacteria</taxon>
        <taxon>Pseudomonadati</taxon>
        <taxon>Lentisphaerota</taxon>
        <taxon>Lentisphaeria</taxon>
        <taxon>Victivallales</taxon>
        <taxon>Victivallaceae</taxon>
        <taxon>Victivallis</taxon>
    </lineage>
</organism>
<dbReference type="EMBL" id="VUNS01000017">
    <property type="protein sequence ID" value="MST98317.1"/>
    <property type="molecule type" value="Genomic_DNA"/>
</dbReference>
<dbReference type="InterPro" id="IPR029062">
    <property type="entry name" value="Class_I_gatase-like"/>
</dbReference>
<dbReference type="AlphaFoldDB" id="A0A844G3M6"/>
<dbReference type="GO" id="GO:0004565">
    <property type="term" value="F:beta-galactosidase activity"/>
    <property type="evidence" value="ECO:0007669"/>
    <property type="project" value="InterPro"/>
</dbReference>
<keyword evidence="2" id="KW-0326">Glycosidase</keyword>
<keyword evidence="4" id="KW-0732">Signal</keyword>
<dbReference type="PANTHER" id="PTHR36447:SF1">
    <property type="entry name" value="BETA-GALACTOSIDASE GANA"/>
    <property type="match status" value="1"/>
</dbReference>
<gene>
    <name evidence="6" type="ORF">FYJ85_14840</name>
</gene>
<feature type="chain" id="PRO_5032422433" description="F5/8 type C domain-containing protein" evidence="4">
    <location>
        <begin position="22"/>
        <end position="1037"/>
    </location>
</feature>
<accession>A0A844G3M6</accession>
<evidence type="ECO:0000256" key="3">
    <source>
        <dbReference type="SAM" id="MobiDB-lite"/>
    </source>
</evidence>
<evidence type="ECO:0000256" key="1">
    <source>
        <dbReference type="ARBA" id="ARBA00022801"/>
    </source>
</evidence>
<comment type="caution">
    <text evidence="6">The sequence shown here is derived from an EMBL/GenBank/DDBJ whole genome shotgun (WGS) entry which is preliminary data.</text>
</comment>
<feature type="compositionally biased region" description="Polar residues" evidence="3">
    <location>
        <begin position="50"/>
        <end position="60"/>
    </location>
</feature>
<evidence type="ECO:0000313" key="6">
    <source>
        <dbReference type="EMBL" id="MST98317.1"/>
    </source>
</evidence>